<comment type="caution">
    <text evidence="1">The sequence shown here is derived from an EMBL/GenBank/DDBJ whole genome shotgun (WGS) entry which is preliminary data.</text>
</comment>
<dbReference type="RefSeq" id="WP_320506698.1">
    <property type="nucleotide sequence ID" value="NZ_JAXCLW010000001.1"/>
</dbReference>
<proteinExistence type="predicted"/>
<keyword evidence="2" id="KW-1185">Reference proteome</keyword>
<evidence type="ECO:0000313" key="1">
    <source>
        <dbReference type="EMBL" id="MDY0881643.1"/>
    </source>
</evidence>
<protein>
    <submittedName>
        <fullName evidence="1">Uncharacterized protein</fullName>
    </submittedName>
</protein>
<reference evidence="1 2" key="1">
    <citation type="journal article" date="2016" name="Antonie Van Leeuwenhoek">
        <title>Dongia soli sp. nov., isolated from soil from Dokdo, Korea.</title>
        <authorList>
            <person name="Kim D.U."/>
            <person name="Lee H."/>
            <person name="Kim H."/>
            <person name="Kim S.G."/>
            <person name="Ka J.O."/>
        </authorList>
    </citation>
    <scope>NUCLEOTIDE SEQUENCE [LARGE SCALE GENOMIC DNA]</scope>
    <source>
        <strain evidence="1 2">D78</strain>
    </source>
</reference>
<evidence type="ECO:0000313" key="2">
    <source>
        <dbReference type="Proteomes" id="UP001279642"/>
    </source>
</evidence>
<accession>A0ABU5E7W6</accession>
<dbReference type="EMBL" id="JAXCLW010000001">
    <property type="protein sequence ID" value="MDY0881643.1"/>
    <property type="molecule type" value="Genomic_DNA"/>
</dbReference>
<organism evidence="1 2">
    <name type="scientific">Dongia soli</name>
    <dbReference type="NCBI Taxonomy" id="600628"/>
    <lineage>
        <taxon>Bacteria</taxon>
        <taxon>Pseudomonadati</taxon>
        <taxon>Pseudomonadota</taxon>
        <taxon>Alphaproteobacteria</taxon>
        <taxon>Rhodospirillales</taxon>
        <taxon>Dongiaceae</taxon>
        <taxon>Dongia</taxon>
    </lineage>
</organism>
<gene>
    <name evidence="1" type="ORF">SMD27_02185</name>
</gene>
<dbReference type="Proteomes" id="UP001279642">
    <property type="component" value="Unassembled WGS sequence"/>
</dbReference>
<name>A0ABU5E7W6_9PROT</name>
<sequence length="97" mass="10890">MKKPLCIAYWGGYPTEEEMFALGYAPKAPWNDTYWTEAKFESLRQAAVAELGGGALVGGLIYRNPVELVKRDCHGMTILPVFLTGRLMRFPRPGVLR</sequence>